<feature type="non-terminal residue" evidence="1">
    <location>
        <position position="1"/>
    </location>
</feature>
<dbReference type="Proteomes" id="UP000789901">
    <property type="component" value="Unassembled WGS sequence"/>
</dbReference>
<name>A0ABN7XC16_GIGMA</name>
<keyword evidence="2" id="KW-1185">Reference proteome</keyword>
<accession>A0ABN7XC16</accession>
<evidence type="ECO:0000313" key="1">
    <source>
        <dbReference type="EMBL" id="CAG8852575.1"/>
    </source>
</evidence>
<dbReference type="EMBL" id="CAJVQB010113566">
    <property type="protein sequence ID" value="CAG8852575.1"/>
    <property type="molecule type" value="Genomic_DNA"/>
</dbReference>
<reference evidence="1 2" key="1">
    <citation type="submission" date="2021-06" db="EMBL/GenBank/DDBJ databases">
        <authorList>
            <person name="Kallberg Y."/>
            <person name="Tangrot J."/>
            <person name="Rosling A."/>
        </authorList>
    </citation>
    <scope>NUCLEOTIDE SEQUENCE [LARGE SCALE GENOMIC DNA]</scope>
    <source>
        <strain evidence="1 2">120-4 pot B 10/14</strain>
    </source>
</reference>
<protein>
    <submittedName>
        <fullName evidence="1">14848_t:CDS:1</fullName>
    </submittedName>
</protein>
<proteinExistence type="predicted"/>
<comment type="caution">
    <text evidence="1">The sequence shown here is derived from an EMBL/GenBank/DDBJ whole genome shotgun (WGS) entry which is preliminary data.</text>
</comment>
<evidence type="ECO:0000313" key="2">
    <source>
        <dbReference type="Proteomes" id="UP000789901"/>
    </source>
</evidence>
<gene>
    <name evidence="1" type="ORF">GMARGA_LOCUS41396</name>
</gene>
<feature type="non-terminal residue" evidence="1">
    <location>
        <position position="62"/>
    </location>
</feature>
<sequence>LNMTQSNDLKDRNVLNFFNKGQNYNWGLNTIDPLALENLNKRCLNHPKELNMNENKYNPQIE</sequence>
<organism evidence="1 2">
    <name type="scientific">Gigaspora margarita</name>
    <dbReference type="NCBI Taxonomy" id="4874"/>
    <lineage>
        <taxon>Eukaryota</taxon>
        <taxon>Fungi</taxon>
        <taxon>Fungi incertae sedis</taxon>
        <taxon>Mucoromycota</taxon>
        <taxon>Glomeromycotina</taxon>
        <taxon>Glomeromycetes</taxon>
        <taxon>Diversisporales</taxon>
        <taxon>Gigasporaceae</taxon>
        <taxon>Gigaspora</taxon>
    </lineage>
</organism>